<dbReference type="AlphaFoldDB" id="A0AAV6MKI7"/>
<feature type="region of interest" description="Disordered" evidence="1">
    <location>
        <begin position="1"/>
        <end position="24"/>
    </location>
</feature>
<evidence type="ECO:0000256" key="1">
    <source>
        <dbReference type="SAM" id="MobiDB-lite"/>
    </source>
</evidence>
<feature type="compositionally biased region" description="Basic and acidic residues" evidence="1">
    <location>
        <begin position="215"/>
        <end position="232"/>
    </location>
</feature>
<reference evidence="2 3" key="1">
    <citation type="journal article" date="2021" name="Hortic Res">
        <title>The domestication of Cucurbita argyrosperma as revealed by the genome of its wild relative.</title>
        <authorList>
            <person name="Barrera-Redondo J."/>
            <person name="Sanchez-de la Vega G."/>
            <person name="Aguirre-Liguori J.A."/>
            <person name="Castellanos-Morales G."/>
            <person name="Gutierrez-Guerrero Y.T."/>
            <person name="Aguirre-Dugua X."/>
            <person name="Aguirre-Planter E."/>
            <person name="Tenaillon M.I."/>
            <person name="Lira-Saade R."/>
            <person name="Eguiarte L.E."/>
        </authorList>
    </citation>
    <scope>NUCLEOTIDE SEQUENCE [LARGE SCALE GENOMIC DNA]</scope>
    <source>
        <strain evidence="2">JBR-2021</strain>
    </source>
</reference>
<dbReference type="EMBL" id="JAGKQH010000014">
    <property type="protein sequence ID" value="KAG6582303.1"/>
    <property type="molecule type" value="Genomic_DNA"/>
</dbReference>
<dbReference type="Proteomes" id="UP000685013">
    <property type="component" value="Chromosome 14"/>
</dbReference>
<name>A0AAV6MKI7_9ROSI</name>
<comment type="caution">
    <text evidence="2">The sequence shown here is derived from an EMBL/GenBank/DDBJ whole genome shotgun (WGS) entry which is preliminary data.</text>
</comment>
<feature type="compositionally biased region" description="Basic and acidic residues" evidence="1">
    <location>
        <begin position="11"/>
        <end position="24"/>
    </location>
</feature>
<keyword evidence="3" id="KW-1185">Reference proteome</keyword>
<sequence length="322" mass="36851">MGLTQIPTSTRAHESRESESERSNLKRRNRSWTCLRGRRLEAAERAVDLVGRGDRSSDMGEALFELEQVLKSKQNSLTIEEANVLQTCKSKAVRDFTFGFLVGGGVTWAGTWRLNKFVRLSLSGGAGVLFGLRRFSRSLSSCVDHILALDGSRMQKELANIVVTKYHNDPRTMQLISKHFFYEEVFDDSTLDRPKIRWRYRNFFSDDVAHAQRTHYNDPKDNLHGNHHDSSNRDSNPNQRDSYGDPDDKGNAFEFTPVLTKPGADAATADPLDYIFGTLTREEEIQHSSASSPSPKSHHRSKRYNRRHRRHNQTMPTDFEHV</sequence>
<protein>
    <submittedName>
        <fullName evidence="2">Uncharacterized protein</fullName>
    </submittedName>
</protein>
<evidence type="ECO:0000313" key="2">
    <source>
        <dbReference type="EMBL" id="KAG6582303.1"/>
    </source>
</evidence>
<feature type="compositionally biased region" description="Polar residues" evidence="1">
    <location>
        <begin position="1"/>
        <end position="10"/>
    </location>
</feature>
<feature type="region of interest" description="Disordered" evidence="1">
    <location>
        <begin position="283"/>
        <end position="322"/>
    </location>
</feature>
<gene>
    <name evidence="2" type="ORF">SDJN03_22305</name>
</gene>
<proteinExistence type="predicted"/>
<feature type="compositionally biased region" description="Basic residues" evidence="1">
    <location>
        <begin position="296"/>
        <end position="312"/>
    </location>
</feature>
<accession>A0AAV6MKI7</accession>
<feature type="compositionally biased region" description="Basic and acidic residues" evidence="1">
    <location>
        <begin position="242"/>
        <end position="251"/>
    </location>
</feature>
<dbReference type="PANTHER" id="PTHR35986:SF1">
    <property type="entry name" value="OS10G0430800 PROTEIN"/>
    <property type="match status" value="1"/>
</dbReference>
<evidence type="ECO:0000313" key="3">
    <source>
        <dbReference type="Proteomes" id="UP000685013"/>
    </source>
</evidence>
<organism evidence="2 3">
    <name type="scientific">Cucurbita argyrosperma subsp. sororia</name>
    <dbReference type="NCBI Taxonomy" id="37648"/>
    <lineage>
        <taxon>Eukaryota</taxon>
        <taxon>Viridiplantae</taxon>
        <taxon>Streptophyta</taxon>
        <taxon>Embryophyta</taxon>
        <taxon>Tracheophyta</taxon>
        <taxon>Spermatophyta</taxon>
        <taxon>Magnoliopsida</taxon>
        <taxon>eudicotyledons</taxon>
        <taxon>Gunneridae</taxon>
        <taxon>Pentapetalae</taxon>
        <taxon>rosids</taxon>
        <taxon>fabids</taxon>
        <taxon>Cucurbitales</taxon>
        <taxon>Cucurbitaceae</taxon>
        <taxon>Cucurbiteae</taxon>
        <taxon>Cucurbita</taxon>
    </lineage>
</organism>
<feature type="region of interest" description="Disordered" evidence="1">
    <location>
        <begin position="215"/>
        <end position="256"/>
    </location>
</feature>
<dbReference type="PANTHER" id="PTHR35986">
    <property type="entry name" value="EXPRESSED PROTEIN"/>
    <property type="match status" value="1"/>
</dbReference>
<feature type="non-terminal residue" evidence="2">
    <location>
        <position position="1"/>
    </location>
</feature>